<dbReference type="NCBIfam" id="NF008805">
    <property type="entry name" value="PRK11824.1"/>
    <property type="match status" value="1"/>
</dbReference>
<keyword evidence="3" id="KW-0963">Cytoplasm</keyword>
<dbReference type="GO" id="GO:0046872">
    <property type="term" value="F:metal ion binding"/>
    <property type="evidence" value="ECO:0007669"/>
    <property type="project" value="UniProtKB-KW"/>
</dbReference>
<dbReference type="InterPro" id="IPR036456">
    <property type="entry name" value="PNPase_PH_RNA-bd_sf"/>
</dbReference>
<feature type="region of interest" description="Disordered" evidence="9">
    <location>
        <begin position="702"/>
        <end position="735"/>
    </location>
</feature>
<name>A0A485MAP2_9ZZZZ</name>
<keyword evidence="6" id="KW-0479">Metal-binding</keyword>
<dbReference type="PROSITE" id="PS50084">
    <property type="entry name" value="KH_TYPE_1"/>
    <property type="match status" value="1"/>
</dbReference>
<dbReference type="GO" id="GO:0006396">
    <property type="term" value="P:RNA processing"/>
    <property type="evidence" value="ECO:0007669"/>
    <property type="project" value="InterPro"/>
</dbReference>
<accession>A0A485MAP2</accession>
<dbReference type="InterPro" id="IPR027408">
    <property type="entry name" value="PNPase/RNase_PH_dom_sf"/>
</dbReference>
<dbReference type="GO" id="GO:0000175">
    <property type="term" value="F:3'-5'-RNA exonuclease activity"/>
    <property type="evidence" value="ECO:0007669"/>
    <property type="project" value="TreeGrafter"/>
</dbReference>
<feature type="domain" description="S1 motif" evidence="10">
    <location>
        <begin position="633"/>
        <end position="707"/>
    </location>
</feature>
<dbReference type="SUPFAM" id="SSF55666">
    <property type="entry name" value="Ribonuclease PH domain 2-like"/>
    <property type="match status" value="2"/>
</dbReference>
<dbReference type="SUPFAM" id="SSF46915">
    <property type="entry name" value="Polynucleotide phosphorylase/guanosine pentaphosphate synthase (PNPase/GPSI), domain 3"/>
    <property type="match status" value="1"/>
</dbReference>
<dbReference type="SMART" id="SM00316">
    <property type="entry name" value="S1"/>
    <property type="match status" value="1"/>
</dbReference>
<dbReference type="PROSITE" id="PS50126">
    <property type="entry name" value="S1"/>
    <property type="match status" value="1"/>
</dbReference>
<dbReference type="GO" id="GO:0005829">
    <property type="term" value="C:cytosol"/>
    <property type="evidence" value="ECO:0007669"/>
    <property type="project" value="TreeGrafter"/>
</dbReference>
<comment type="similarity">
    <text evidence="1">Belongs to the polyribonucleotide nucleotidyltransferase family.</text>
</comment>
<dbReference type="InterPro" id="IPR004087">
    <property type="entry name" value="KH_dom"/>
</dbReference>
<dbReference type="InterPro" id="IPR004088">
    <property type="entry name" value="KH_dom_type_1"/>
</dbReference>
<evidence type="ECO:0000256" key="7">
    <source>
        <dbReference type="ARBA" id="ARBA00022842"/>
    </source>
</evidence>
<dbReference type="CDD" id="cd11364">
    <property type="entry name" value="RNase_PH_PNPase_2"/>
    <property type="match status" value="1"/>
</dbReference>
<dbReference type="FunFam" id="3.30.230.70:FF:000001">
    <property type="entry name" value="Polyribonucleotide nucleotidyltransferase"/>
    <property type="match status" value="1"/>
</dbReference>
<reference evidence="11" key="1">
    <citation type="submission" date="2019-03" db="EMBL/GenBank/DDBJ databases">
        <authorList>
            <person name="Hao L."/>
        </authorList>
    </citation>
    <scope>NUCLEOTIDE SEQUENCE</scope>
</reference>
<dbReference type="Pfam" id="PF03725">
    <property type="entry name" value="RNase_PH_C"/>
    <property type="match status" value="1"/>
</dbReference>
<evidence type="ECO:0000256" key="6">
    <source>
        <dbReference type="ARBA" id="ARBA00022723"/>
    </source>
</evidence>
<dbReference type="InterPro" id="IPR012340">
    <property type="entry name" value="NA-bd_OB-fold"/>
</dbReference>
<dbReference type="InterPro" id="IPR036345">
    <property type="entry name" value="ExoRNase_PH_dom2_sf"/>
</dbReference>
<dbReference type="GO" id="GO:0003723">
    <property type="term" value="F:RNA binding"/>
    <property type="evidence" value="ECO:0007669"/>
    <property type="project" value="UniProtKB-KW"/>
</dbReference>
<dbReference type="SUPFAM" id="SSF50249">
    <property type="entry name" value="Nucleic acid-binding proteins"/>
    <property type="match status" value="1"/>
</dbReference>
<keyword evidence="4 11" id="KW-0808">Transferase</keyword>
<evidence type="ECO:0000256" key="2">
    <source>
        <dbReference type="ARBA" id="ARBA00012416"/>
    </source>
</evidence>
<evidence type="ECO:0000256" key="4">
    <source>
        <dbReference type="ARBA" id="ARBA00022679"/>
    </source>
</evidence>
<evidence type="ECO:0000256" key="8">
    <source>
        <dbReference type="ARBA" id="ARBA00022884"/>
    </source>
</evidence>
<dbReference type="PANTHER" id="PTHR11252">
    <property type="entry name" value="POLYRIBONUCLEOTIDE NUCLEOTIDYLTRANSFERASE"/>
    <property type="match status" value="1"/>
</dbReference>
<dbReference type="CDD" id="cd11363">
    <property type="entry name" value="RNase_PH_PNPase_1"/>
    <property type="match status" value="1"/>
</dbReference>
<dbReference type="Gene3D" id="3.30.230.70">
    <property type="entry name" value="GHMP Kinase, N-terminal domain"/>
    <property type="match status" value="2"/>
</dbReference>
<dbReference type="InterPro" id="IPR001247">
    <property type="entry name" value="ExoRNase_PH_dom1"/>
</dbReference>
<dbReference type="Pfam" id="PF00013">
    <property type="entry name" value="KH_1"/>
    <property type="match status" value="1"/>
</dbReference>
<evidence type="ECO:0000256" key="5">
    <source>
        <dbReference type="ARBA" id="ARBA00022695"/>
    </source>
</evidence>
<evidence type="ECO:0000259" key="10">
    <source>
        <dbReference type="PROSITE" id="PS50126"/>
    </source>
</evidence>
<dbReference type="Pfam" id="PF03726">
    <property type="entry name" value="PNPase"/>
    <property type="match status" value="1"/>
</dbReference>
<dbReference type="InterPro" id="IPR015847">
    <property type="entry name" value="ExoRNase_PH_dom2"/>
</dbReference>
<dbReference type="CDD" id="cd02393">
    <property type="entry name" value="KH-I_PNPase"/>
    <property type="match status" value="1"/>
</dbReference>
<dbReference type="AlphaFoldDB" id="A0A485MAP2"/>
<dbReference type="PIRSF" id="PIRSF005499">
    <property type="entry name" value="PNPase"/>
    <property type="match status" value="1"/>
</dbReference>
<evidence type="ECO:0000256" key="9">
    <source>
        <dbReference type="SAM" id="MobiDB-lite"/>
    </source>
</evidence>
<feature type="compositionally biased region" description="Basic residues" evidence="9">
    <location>
        <begin position="726"/>
        <end position="735"/>
    </location>
</feature>
<dbReference type="SUPFAM" id="SSF54211">
    <property type="entry name" value="Ribosomal protein S5 domain 2-like"/>
    <property type="match status" value="2"/>
</dbReference>
<keyword evidence="8" id="KW-0694">RNA-binding</keyword>
<protein>
    <recommendedName>
        <fullName evidence="2">polyribonucleotide nucleotidyltransferase</fullName>
        <ecNumber evidence="2">2.7.7.8</ecNumber>
    </recommendedName>
</protein>
<evidence type="ECO:0000313" key="11">
    <source>
        <dbReference type="EMBL" id="VFU17873.1"/>
    </source>
</evidence>
<dbReference type="Gene3D" id="3.30.1370.10">
    <property type="entry name" value="K Homology domain, type 1"/>
    <property type="match status" value="1"/>
</dbReference>
<keyword evidence="7" id="KW-0460">Magnesium</keyword>
<dbReference type="InterPro" id="IPR012162">
    <property type="entry name" value="PNPase"/>
</dbReference>
<keyword evidence="11" id="KW-0378">Hydrolase</keyword>
<dbReference type="InterPro" id="IPR036612">
    <property type="entry name" value="KH_dom_type_1_sf"/>
</dbReference>
<dbReference type="InterPro" id="IPR003029">
    <property type="entry name" value="S1_domain"/>
</dbReference>
<dbReference type="EC" id="2.7.7.8" evidence="2"/>
<evidence type="ECO:0000256" key="1">
    <source>
        <dbReference type="ARBA" id="ARBA00007404"/>
    </source>
</evidence>
<dbReference type="GO" id="GO:0004654">
    <property type="term" value="F:polyribonucleotide nucleotidyltransferase activity"/>
    <property type="evidence" value="ECO:0007669"/>
    <property type="project" value="UniProtKB-EC"/>
</dbReference>
<keyword evidence="5 11" id="KW-0548">Nucleotidyltransferase</keyword>
<sequence length="735" mass="80432">MSASPLIKKEIIVGGRPMILESGRLAKQAGGAVFVRYGDTAVLVTATMASNIRAGIDFFPLTVDYEERFYAVGKIPGGFIKREARPSEKAILSGRLIDRPIRPLFPKEIRNEVQVIATVMSVDQDHAPEIAAMVGASAALHISEIPLQYPIGGVIVGRVDGQFVINPNLSQTEQSDLHLVVAGTKDAVMMVEAGAKEVPEQVMLEAIAFGHVAVKEIVEFIEEYREEALQMGLAKEKMLFEIPLPEPAMLEAITATATEKIDAALRRCTHERLSKHDRDTYLDSLKDEIVEQFLEQYPEEESAIRKQLNAIEKNLVRQMIVQEGLRIDGRSLNEVRPITVEVGVLPRPHGSGLFTRGQTQILSAVTLGTISEEQILDGLGVEESKRFMHHYNFPPFSVGETRPMRSPGRREIGHGALAERALSAVIPGEEAFPYTIRIVSEALESNGSTSMGSVCGSCLALMDAGVPISAPVAGVAMGLIKEEEHYKVLTDIQGYEDHLGDMDFKVAGTMKGITALQMDVKIPGIGPEVFDQALTQAHEGRMQIMKKMLDVIPAPRPELSPHAPRIIHTTIDPDKIRDVIGPGGKIIKKIVEETGADIDIEDDGRVFIAAVDQEKGKRALEIIEILTKEVQAGELYNGKVVKITEFGCFVEIIPGVMGLSGKEGLVHISQLAHHRVNKVEDVVKEGDTILVKVIGYDNQGRLKLSKKEASPPPPGGATHKEDRPGRPHRRRNSNH</sequence>
<dbReference type="EMBL" id="CAADRN010000312">
    <property type="protein sequence ID" value="VFU17873.1"/>
    <property type="molecule type" value="Genomic_DNA"/>
</dbReference>
<dbReference type="SMART" id="SM00322">
    <property type="entry name" value="KH"/>
    <property type="match status" value="1"/>
</dbReference>
<dbReference type="CDD" id="cd04472">
    <property type="entry name" value="S1_PNPase"/>
    <property type="match status" value="1"/>
</dbReference>
<dbReference type="FunFam" id="3.30.230.70:FF:000002">
    <property type="entry name" value="Polyribonucleotide nucleotidyltransferase"/>
    <property type="match status" value="1"/>
</dbReference>
<gene>
    <name evidence="11" type="primary">pnpA</name>
    <name evidence="11" type="ORF">SCFA_380003</name>
</gene>
<dbReference type="InterPro" id="IPR020568">
    <property type="entry name" value="Ribosomal_Su5_D2-typ_SF"/>
</dbReference>
<dbReference type="NCBIfam" id="TIGR03591">
    <property type="entry name" value="polynuc_phos"/>
    <property type="match status" value="1"/>
</dbReference>
<evidence type="ECO:0000256" key="3">
    <source>
        <dbReference type="ARBA" id="ARBA00022490"/>
    </source>
</evidence>
<dbReference type="Pfam" id="PF00575">
    <property type="entry name" value="S1"/>
    <property type="match status" value="1"/>
</dbReference>
<proteinExistence type="inferred from homology"/>
<dbReference type="GO" id="GO:0006402">
    <property type="term" value="P:mRNA catabolic process"/>
    <property type="evidence" value="ECO:0007669"/>
    <property type="project" value="InterPro"/>
</dbReference>
<dbReference type="PANTHER" id="PTHR11252:SF0">
    <property type="entry name" value="POLYRIBONUCLEOTIDE NUCLEOTIDYLTRANSFERASE 1, MITOCHONDRIAL"/>
    <property type="match status" value="1"/>
</dbReference>
<dbReference type="InterPro" id="IPR015848">
    <property type="entry name" value="PNPase_PH_RNA-bd_bac/org-type"/>
</dbReference>
<dbReference type="Gene3D" id="2.40.50.140">
    <property type="entry name" value="Nucleic acid-binding proteins"/>
    <property type="match status" value="1"/>
</dbReference>
<dbReference type="FunFam" id="3.30.1370.10:FF:000001">
    <property type="entry name" value="Polyribonucleotide nucleotidyltransferase"/>
    <property type="match status" value="1"/>
</dbReference>
<dbReference type="HAMAP" id="MF_01595">
    <property type="entry name" value="PNPase"/>
    <property type="match status" value="1"/>
</dbReference>
<organism evidence="11">
    <name type="scientific">anaerobic digester metagenome</name>
    <dbReference type="NCBI Taxonomy" id="1263854"/>
    <lineage>
        <taxon>unclassified sequences</taxon>
        <taxon>metagenomes</taxon>
        <taxon>ecological metagenomes</taxon>
    </lineage>
</organism>
<dbReference type="SUPFAM" id="SSF54791">
    <property type="entry name" value="Eukaryotic type KH-domain (KH-domain type I)"/>
    <property type="match status" value="1"/>
</dbReference>
<dbReference type="Pfam" id="PF01138">
    <property type="entry name" value="RNase_PH"/>
    <property type="match status" value="2"/>
</dbReference>